<feature type="transmembrane region" description="Helical" evidence="1">
    <location>
        <begin position="146"/>
        <end position="165"/>
    </location>
</feature>
<feature type="domain" description="Heparan-alpha-glucosaminide N-acetyltransferase catalytic" evidence="2">
    <location>
        <begin position="21"/>
        <end position="242"/>
    </location>
</feature>
<gene>
    <name evidence="3" type="ORF">C7455_101121</name>
</gene>
<dbReference type="Proteomes" id="UP000245708">
    <property type="component" value="Unassembled WGS sequence"/>
</dbReference>
<feature type="transmembrane region" description="Helical" evidence="1">
    <location>
        <begin position="63"/>
        <end position="82"/>
    </location>
</feature>
<accession>A0A316GM54</accession>
<reference evidence="3 4" key="1">
    <citation type="submission" date="2018-05" db="EMBL/GenBank/DDBJ databases">
        <title>Genomic Encyclopedia of Type Strains, Phase IV (KMG-IV): sequencing the most valuable type-strain genomes for metagenomic binning, comparative biology and taxonomic classification.</title>
        <authorList>
            <person name="Goeker M."/>
        </authorList>
    </citation>
    <scope>NUCLEOTIDE SEQUENCE [LARGE SCALE GENOMIC DNA]</scope>
    <source>
        <strain evidence="3 4">DSM 16097</strain>
    </source>
</reference>
<feature type="transmembrane region" description="Helical" evidence="1">
    <location>
        <begin position="119"/>
        <end position="139"/>
    </location>
</feature>
<evidence type="ECO:0000256" key="1">
    <source>
        <dbReference type="SAM" id="Phobius"/>
    </source>
</evidence>
<keyword evidence="1" id="KW-0812">Transmembrane</keyword>
<keyword evidence="1" id="KW-1133">Transmembrane helix</keyword>
<feature type="transmembrane region" description="Helical" evidence="1">
    <location>
        <begin position="234"/>
        <end position="255"/>
    </location>
</feature>
<evidence type="ECO:0000259" key="2">
    <source>
        <dbReference type="Pfam" id="PF07786"/>
    </source>
</evidence>
<comment type="caution">
    <text evidence="3">The sequence shown here is derived from an EMBL/GenBank/DDBJ whole genome shotgun (WGS) entry which is preliminary data.</text>
</comment>
<dbReference type="Pfam" id="PF07786">
    <property type="entry name" value="HGSNAT_cat"/>
    <property type="match status" value="1"/>
</dbReference>
<name>A0A316GM54_9RHOB</name>
<evidence type="ECO:0000313" key="4">
    <source>
        <dbReference type="Proteomes" id="UP000245708"/>
    </source>
</evidence>
<dbReference type="AlphaFoldDB" id="A0A316GM54"/>
<dbReference type="OrthoDB" id="9807591at2"/>
<dbReference type="RefSeq" id="WP_109664090.1">
    <property type="nucleotide sequence ID" value="NZ_QGGW01000001.1"/>
</dbReference>
<dbReference type="EMBL" id="QGGW01000001">
    <property type="protein sequence ID" value="PWK62095.1"/>
    <property type="molecule type" value="Genomic_DNA"/>
</dbReference>
<organism evidence="3 4">
    <name type="scientific">Roseicyclus mahoneyensis</name>
    <dbReference type="NCBI Taxonomy" id="164332"/>
    <lineage>
        <taxon>Bacteria</taxon>
        <taxon>Pseudomonadati</taxon>
        <taxon>Pseudomonadota</taxon>
        <taxon>Alphaproteobacteria</taxon>
        <taxon>Rhodobacterales</taxon>
        <taxon>Roseobacteraceae</taxon>
        <taxon>Roseicyclus</taxon>
    </lineage>
</organism>
<feature type="transmembrane region" description="Helical" evidence="1">
    <location>
        <begin position="94"/>
        <end position="113"/>
    </location>
</feature>
<feature type="transmembrane region" description="Helical" evidence="1">
    <location>
        <begin position="21"/>
        <end position="43"/>
    </location>
</feature>
<keyword evidence="4" id="KW-1185">Reference proteome</keyword>
<protein>
    <submittedName>
        <fullName evidence="3">Putative membrane protein</fullName>
    </submittedName>
</protein>
<proteinExistence type="predicted"/>
<keyword evidence="1" id="KW-0472">Membrane</keyword>
<dbReference type="InterPro" id="IPR012429">
    <property type="entry name" value="HGSNAT_cat"/>
</dbReference>
<sequence length="256" mass="28047">MERATVTGMAIGTAFATGPNRIVALDLARAMALIAMAVFHFVFDLELFGVVAPGTTMRPGWRWLAYLTAGSFLFLAGVSLWLAHGRAIRWRGFWRRFAMIAAAALAITAATFLAMREAFIFFGILHCIAAASLLGLACLRLPAPLLAGLGVAVIWLPQVLRFEALNPPWMWWTGLQAIGVRSVDYVPLFPWFGPVLFGIAAARVMAGRGGWDRLARWQAPRAARWLALPGRHSLAVYLIHQPVLIALIWLATTIAD</sequence>
<evidence type="ECO:0000313" key="3">
    <source>
        <dbReference type="EMBL" id="PWK62095.1"/>
    </source>
</evidence>
<feature type="transmembrane region" description="Helical" evidence="1">
    <location>
        <begin position="185"/>
        <end position="206"/>
    </location>
</feature>